<feature type="transmembrane region" description="Helical" evidence="1">
    <location>
        <begin position="120"/>
        <end position="142"/>
    </location>
</feature>
<dbReference type="Proteomes" id="UP001165083">
    <property type="component" value="Unassembled WGS sequence"/>
</dbReference>
<evidence type="ECO:0000313" key="3">
    <source>
        <dbReference type="Proteomes" id="UP001165083"/>
    </source>
</evidence>
<dbReference type="EMBL" id="BSXW01012554">
    <property type="protein sequence ID" value="GMF66145.1"/>
    <property type="molecule type" value="Genomic_DNA"/>
</dbReference>
<dbReference type="OrthoDB" id="110620at2759"/>
<dbReference type="AlphaFoldDB" id="A0A9W6YFI8"/>
<organism evidence="2 3">
    <name type="scientific">Phytophthora lilii</name>
    <dbReference type="NCBI Taxonomy" id="2077276"/>
    <lineage>
        <taxon>Eukaryota</taxon>
        <taxon>Sar</taxon>
        <taxon>Stramenopiles</taxon>
        <taxon>Oomycota</taxon>
        <taxon>Peronosporomycetes</taxon>
        <taxon>Peronosporales</taxon>
        <taxon>Peronosporaceae</taxon>
        <taxon>Phytophthora</taxon>
    </lineage>
</organism>
<accession>A0A9W6YFI8</accession>
<evidence type="ECO:0000313" key="2">
    <source>
        <dbReference type="EMBL" id="GMF66145.1"/>
    </source>
</evidence>
<keyword evidence="1" id="KW-0472">Membrane</keyword>
<name>A0A9W6YFI8_9STRA</name>
<proteinExistence type="predicted"/>
<gene>
    <name evidence="2" type="ORF">Plil01_001867500</name>
</gene>
<evidence type="ECO:0000256" key="1">
    <source>
        <dbReference type="SAM" id="Phobius"/>
    </source>
</evidence>
<keyword evidence="1" id="KW-1133">Transmembrane helix</keyword>
<sequence length="146" mass="15866">MQRIYCCHSLELKTIFAKTSGLNDKLSALRKNPAINGAIEKNSGVQKLAPAAKSDPDFFKKLGSNPDAIKKLPKDHNVVKISSMLEKNSVKLTKGDLKKLEKVVATDRMKSSRLQEGLKLAGRLALGGGMVGIVVILVYLLIAPLR</sequence>
<keyword evidence="1" id="KW-0812">Transmembrane</keyword>
<reference evidence="2" key="1">
    <citation type="submission" date="2023-04" db="EMBL/GenBank/DDBJ databases">
        <title>Phytophthora lilii NBRC 32176.</title>
        <authorList>
            <person name="Ichikawa N."/>
            <person name="Sato H."/>
            <person name="Tonouchi N."/>
        </authorList>
    </citation>
    <scope>NUCLEOTIDE SEQUENCE</scope>
    <source>
        <strain evidence="2">NBRC 32176</strain>
    </source>
</reference>
<comment type="caution">
    <text evidence="2">The sequence shown here is derived from an EMBL/GenBank/DDBJ whole genome shotgun (WGS) entry which is preliminary data.</text>
</comment>
<keyword evidence="3" id="KW-1185">Reference proteome</keyword>
<protein>
    <submittedName>
        <fullName evidence="2">Unnamed protein product</fullName>
    </submittedName>
</protein>